<evidence type="ECO:0000313" key="2">
    <source>
        <dbReference type="Proteomes" id="UP000759537"/>
    </source>
</evidence>
<name>A0A9P5TBT2_9AGAM</name>
<evidence type="ECO:0000313" key="1">
    <source>
        <dbReference type="EMBL" id="KAF8484439.1"/>
    </source>
</evidence>
<gene>
    <name evidence="1" type="ORF">DFH94DRAFT_679151</name>
</gene>
<sequence>MSVYQVDRTGIVASLYNWLQNHPSGDLTQFLEYEYETEGFGDEVMEEQESTCSGGYCRAHNISYVDYQRTALMNLTVEPTGGGAASQPADKTPLELELASPVGIIVWLARAEMFSPRILGTGVDKLPSSASGDLMGEGKSSQTGRAAGAGVACKCCRKAYSSAILWEPVSGDHSKGSAVWKIRILSESSDSWSCLTGKMNNAHSPASACRLRAIARGTTRLASTIRLRSFADLEGVANHPQDIDGGVGGVASNVHLYEQQATTVFRIIECPLKGKERIPNWSCTLSNPRPLSFGNPHEIPRVESSCRSTQRPSDQDWPMITTRRLLQGNGPSANMMLHQPVSEGNVQYLKPRVPDGSPSNAN</sequence>
<proteinExistence type="predicted"/>
<dbReference type="EMBL" id="WHVB01000003">
    <property type="protein sequence ID" value="KAF8484439.1"/>
    <property type="molecule type" value="Genomic_DNA"/>
</dbReference>
<reference evidence="1" key="1">
    <citation type="submission" date="2019-10" db="EMBL/GenBank/DDBJ databases">
        <authorList>
            <consortium name="DOE Joint Genome Institute"/>
            <person name="Kuo A."/>
            <person name="Miyauchi S."/>
            <person name="Kiss E."/>
            <person name="Drula E."/>
            <person name="Kohler A."/>
            <person name="Sanchez-Garcia M."/>
            <person name="Andreopoulos B."/>
            <person name="Barry K.W."/>
            <person name="Bonito G."/>
            <person name="Buee M."/>
            <person name="Carver A."/>
            <person name="Chen C."/>
            <person name="Cichocki N."/>
            <person name="Clum A."/>
            <person name="Culley D."/>
            <person name="Crous P.W."/>
            <person name="Fauchery L."/>
            <person name="Girlanda M."/>
            <person name="Hayes R."/>
            <person name="Keri Z."/>
            <person name="LaButti K."/>
            <person name="Lipzen A."/>
            <person name="Lombard V."/>
            <person name="Magnuson J."/>
            <person name="Maillard F."/>
            <person name="Morin E."/>
            <person name="Murat C."/>
            <person name="Nolan M."/>
            <person name="Ohm R."/>
            <person name="Pangilinan J."/>
            <person name="Pereira M."/>
            <person name="Perotto S."/>
            <person name="Peter M."/>
            <person name="Riley R."/>
            <person name="Sitrit Y."/>
            <person name="Stielow B."/>
            <person name="Szollosi G."/>
            <person name="Zifcakova L."/>
            <person name="Stursova M."/>
            <person name="Spatafora J.W."/>
            <person name="Tedersoo L."/>
            <person name="Vaario L.-M."/>
            <person name="Yamada A."/>
            <person name="Yan M."/>
            <person name="Wang P."/>
            <person name="Xu J."/>
            <person name="Bruns T."/>
            <person name="Baldrian P."/>
            <person name="Vilgalys R."/>
            <person name="Henrissat B."/>
            <person name="Grigoriev I.V."/>
            <person name="Hibbett D."/>
            <person name="Nagy L.G."/>
            <person name="Martin F.M."/>
        </authorList>
    </citation>
    <scope>NUCLEOTIDE SEQUENCE</scope>
    <source>
        <strain evidence="1">Prilba</strain>
    </source>
</reference>
<comment type="caution">
    <text evidence="1">The sequence shown here is derived from an EMBL/GenBank/DDBJ whole genome shotgun (WGS) entry which is preliminary data.</text>
</comment>
<accession>A0A9P5TBT2</accession>
<protein>
    <submittedName>
        <fullName evidence="1">Uncharacterized protein</fullName>
    </submittedName>
</protein>
<keyword evidence="2" id="KW-1185">Reference proteome</keyword>
<organism evidence="1 2">
    <name type="scientific">Russula ochroleuca</name>
    <dbReference type="NCBI Taxonomy" id="152965"/>
    <lineage>
        <taxon>Eukaryota</taxon>
        <taxon>Fungi</taxon>
        <taxon>Dikarya</taxon>
        <taxon>Basidiomycota</taxon>
        <taxon>Agaricomycotina</taxon>
        <taxon>Agaricomycetes</taxon>
        <taxon>Russulales</taxon>
        <taxon>Russulaceae</taxon>
        <taxon>Russula</taxon>
    </lineage>
</organism>
<dbReference type="Proteomes" id="UP000759537">
    <property type="component" value="Unassembled WGS sequence"/>
</dbReference>
<reference evidence="1" key="2">
    <citation type="journal article" date="2020" name="Nat. Commun.">
        <title>Large-scale genome sequencing of mycorrhizal fungi provides insights into the early evolution of symbiotic traits.</title>
        <authorList>
            <person name="Miyauchi S."/>
            <person name="Kiss E."/>
            <person name="Kuo A."/>
            <person name="Drula E."/>
            <person name="Kohler A."/>
            <person name="Sanchez-Garcia M."/>
            <person name="Morin E."/>
            <person name="Andreopoulos B."/>
            <person name="Barry K.W."/>
            <person name="Bonito G."/>
            <person name="Buee M."/>
            <person name="Carver A."/>
            <person name="Chen C."/>
            <person name="Cichocki N."/>
            <person name="Clum A."/>
            <person name="Culley D."/>
            <person name="Crous P.W."/>
            <person name="Fauchery L."/>
            <person name="Girlanda M."/>
            <person name="Hayes R.D."/>
            <person name="Keri Z."/>
            <person name="LaButti K."/>
            <person name="Lipzen A."/>
            <person name="Lombard V."/>
            <person name="Magnuson J."/>
            <person name="Maillard F."/>
            <person name="Murat C."/>
            <person name="Nolan M."/>
            <person name="Ohm R.A."/>
            <person name="Pangilinan J."/>
            <person name="Pereira M.F."/>
            <person name="Perotto S."/>
            <person name="Peter M."/>
            <person name="Pfister S."/>
            <person name="Riley R."/>
            <person name="Sitrit Y."/>
            <person name="Stielow J.B."/>
            <person name="Szollosi G."/>
            <person name="Zifcakova L."/>
            <person name="Stursova M."/>
            <person name="Spatafora J.W."/>
            <person name="Tedersoo L."/>
            <person name="Vaario L.M."/>
            <person name="Yamada A."/>
            <person name="Yan M."/>
            <person name="Wang P."/>
            <person name="Xu J."/>
            <person name="Bruns T."/>
            <person name="Baldrian P."/>
            <person name="Vilgalys R."/>
            <person name="Dunand C."/>
            <person name="Henrissat B."/>
            <person name="Grigoriev I.V."/>
            <person name="Hibbett D."/>
            <person name="Nagy L.G."/>
            <person name="Martin F.M."/>
        </authorList>
    </citation>
    <scope>NUCLEOTIDE SEQUENCE</scope>
    <source>
        <strain evidence="1">Prilba</strain>
    </source>
</reference>
<dbReference type="AlphaFoldDB" id="A0A9P5TBT2"/>